<keyword evidence="6" id="KW-0547">Nucleotide-binding</keyword>
<reference evidence="11" key="1">
    <citation type="submission" date="2017-11" db="EMBL/GenBank/DDBJ databases">
        <authorList>
            <person name="Zhu W."/>
        </authorList>
    </citation>
    <scope>NUCLEOTIDE SEQUENCE [LARGE SCALE GENOMIC DNA]</scope>
    <source>
        <strain evidence="11">160</strain>
    </source>
</reference>
<feature type="domain" description="FAD/NAD(P)-binding" evidence="9">
    <location>
        <begin position="4"/>
        <end position="315"/>
    </location>
</feature>
<dbReference type="PANTHER" id="PTHR43014:SF4">
    <property type="entry name" value="PYRIDINE NUCLEOTIDE-DISULFIDE OXIDOREDUCTASE RCLA-RELATED"/>
    <property type="match status" value="1"/>
</dbReference>
<dbReference type="SUPFAM" id="SSF55424">
    <property type="entry name" value="FAD/NAD-linked reductases, dimerisation (C-terminal) domain"/>
    <property type="match status" value="1"/>
</dbReference>
<evidence type="ECO:0000256" key="1">
    <source>
        <dbReference type="ARBA" id="ARBA00007532"/>
    </source>
</evidence>
<dbReference type="Proteomes" id="UP000253908">
    <property type="component" value="Chromosome"/>
</dbReference>
<name>A0A345PCZ7_9BACI</name>
<evidence type="ECO:0000256" key="2">
    <source>
        <dbReference type="ARBA" id="ARBA00022630"/>
    </source>
</evidence>
<dbReference type="InterPro" id="IPR001100">
    <property type="entry name" value="Pyr_nuc-diS_OxRdtase"/>
</dbReference>
<evidence type="ECO:0000313" key="10">
    <source>
        <dbReference type="EMBL" id="AXI07877.1"/>
    </source>
</evidence>
<dbReference type="PIRSF" id="PIRSF000350">
    <property type="entry name" value="Mercury_reductase_MerA"/>
    <property type="match status" value="1"/>
</dbReference>
<keyword evidence="2" id="KW-0285">Flavoprotein</keyword>
<dbReference type="EMBL" id="CP024848">
    <property type="protein sequence ID" value="AXI07877.1"/>
    <property type="molecule type" value="Genomic_DNA"/>
</dbReference>
<evidence type="ECO:0000256" key="6">
    <source>
        <dbReference type="PIRSR" id="PIRSR000350-3"/>
    </source>
</evidence>
<dbReference type="RefSeq" id="WP_114915171.1">
    <property type="nucleotide sequence ID" value="NZ_CP024848.1"/>
</dbReference>
<evidence type="ECO:0000313" key="11">
    <source>
        <dbReference type="Proteomes" id="UP000253908"/>
    </source>
</evidence>
<proteinExistence type="inferred from homology"/>
<evidence type="ECO:0000256" key="5">
    <source>
        <dbReference type="PIRSR" id="PIRSR000350-2"/>
    </source>
</evidence>
<evidence type="ECO:0000256" key="4">
    <source>
        <dbReference type="ARBA" id="ARBA00023002"/>
    </source>
</evidence>
<feature type="domain" description="Pyridine nucleotide-disulphide oxidoreductase dimerisation" evidence="8">
    <location>
        <begin position="340"/>
        <end position="447"/>
    </location>
</feature>
<dbReference type="PRINTS" id="PR00411">
    <property type="entry name" value="PNDRDTASEI"/>
</dbReference>
<feature type="binding site" evidence="6">
    <location>
        <position position="263"/>
    </location>
    <ligand>
        <name>NAD(+)</name>
        <dbReference type="ChEBI" id="CHEBI:57540"/>
    </ligand>
</feature>
<dbReference type="InterPro" id="IPR036188">
    <property type="entry name" value="FAD/NAD-bd_sf"/>
</dbReference>
<dbReference type="Gene3D" id="3.50.50.60">
    <property type="entry name" value="FAD/NAD(P)-binding domain"/>
    <property type="match status" value="2"/>
</dbReference>
<feature type="active site" description="Proton acceptor" evidence="5">
    <location>
        <position position="438"/>
    </location>
</feature>
<dbReference type="KEGG" id="ocn:CUC15_02290"/>
<feature type="binding site" evidence="6">
    <location>
        <position position="52"/>
    </location>
    <ligand>
        <name>FAD</name>
        <dbReference type="ChEBI" id="CHEBI:57692"/>
    </ligand>
</feature>
<evidence type="ECO:0000259" key="8">
    <source>
        <dbReference type="Pfam" id="PF02852"/>
    </source>
</evidence>
<gene>
    <name evidence="10" type="ORF">CUC15_02290</name>
</gene>
<keyword evidence="6" id="KW-0520">NAD</keyword>
<dbReference type="Pfam" id="PF07992">
    <property type="entry name" value="Pyr_redox_2"/>
    <property type="match status" value="1"/>
</dbReference>
<keyword evidence="3 6" id="KW-0274">FAD</keyword>
<comment type="similarity">
    <text evidence="1">Belongs to the class-I pyridine nucleotide-disulfide oxidoreductase family.</text>
</comment>
<keyword evidence="4" id="KW-0560">Oxidoreductase</keyword>
<dbReference type="InterPro" id="IPR004099">
    <property type="entry name" value="Pyr_nucl-diS_OxRdtase_dimer"/>
</dbReference>
<dbReference type="AlphaFoldDB" id="A0A345PCZ7"/>
<comment type="cofactor">
    <cofactor evidence="6">
        <name>FAD</name>
        <dbReference type="ChEBI" id="CHEBI:57692"/>
    </cofactor>
    <text evidence="6">Binds 1 FAD per subunit.</text>
</comment>
<protein>
    <submittedName>
        <fullName evidence="10">Pyridine nucleotide-disulfide oxidoreductase</fullName>
    </submittedName>
</protein>
<evidence type="ECO:0000256" key="7">
    <source>
        <dbReference type="PIRSR" id="PIRSR000350-4"/>
    </source>
</evidence>
<feature type="disulfide bond" description="Redox-active" evidence="7">
    <location>
        <begin position="43"/>
        <end position="48"/>
    </location>
</feature>
<evidence type="ECO:0000259" key="9">
    <source>
        <dbReference type="Pfam" id="PF07992"/>
    </source>
</evidence>
<dbReference type="GO" id="GO:0003955">
    <property type="term" value="F:NAD(P)H dehydrogenase (quinone) activity"/>
    <property type="evidence" value="ECO:0007669"/>
    <property type="project" value="TreeGrafter"/>
</dbReference>
<organism evidence="10 11">
    <name type="scientific">Oceanobacillus zhaokaii</name>
    <dbReference type="NCBI Taxonomy" id="2052660"/>
    <lineage>
        <taxon>Bacteria</taxon>
        <taxon>Bacillati</taxon>
        <taxon>Bacillota</taxon>
        <taxon>Bacilli</taxon>
        <taxon>Bacillales</taxon>
        <taxon>Bacillaceae</taxon>
        <taxon>Oceanobacillus</taxon>
    </lineage>
</organism>
<dbReference type="OrthoDB" id="9800167at2"/>
<dbReference type="Pfam" id="PF02852">
    <property type="entry name" value="Pyr_redox_dim"/>
    <property type="match status" value="1"/>
</dbReference>
<accession>A0A345PCZ7</accession>
<sequence>MKHYDAIIIGFGKAGKTLANTLAKQGKQVAMIEKSSEMYGGTCINIACIPTKSLVYQSNEKKYSEAPKEDFYRNSIEEKDDLTSLLRDKNFHMLADQDSVMVYTAKASFLDDHTVQLTSETETLELTAEKFFINTGSLPVIPPIDGIKESNFVYTSTTLQQLDTLPEKLVIIGGGYIGLEFASIYANFGSEVTVLDNSSTFLPREDRDIAEEVKKVLEAKDINFILDSNATSIIDQDDTVTVKYEQGDNKIDIAASALLIATGRKPNTDGLGLENTTVEVDDKGTIIVDDYLKTTAANIWALGDVKGGPQFTYTSLDDFRIIRDQFVGERKYSLKDRQNIPDSVFIDPVLSHVGINEDTAKEKEIPYKAATMKAGEVPRTRIIKQTDGLLKALINPDTKEILGCTLFCAESSEMINIVRLTMEAKLPYTTLRDHIFTHPSMSEALNDLFSKFD</sequence>
<dbReference type="InterPro" id="IPR023753">
    <property type="entry name" value="FAD/NAD-binding_dom"/>
</dbReference>
<dbReference type="InterPro" id="IPR016156">
    <property type="entry name" value="FAD/NAD-linked_Rdtase_dimer_sf"/>
</dbReference>
<dbReference type="FunFam" id="3.30.390.30:FF:000001">
    <property type="entry name" value="Dihydrolipoyl dehydrogenase"/>
    <property type="match status" value="1"/>
</dbReference>
<dbReference type="PRINTS" id="PR00368">
    <property type="entry name" value="FADPNR"/>
</dbReference>
<feature type="binding site" evidence="6">
    <location>
        <position position="304"/>
    </location>
    <ligand>
        <name>FAD</name>
        <dbReference type="ChEBI" id="CHEBI:57692"/>
    </ligand>
</feature>
<feature type="binding site" evidence="6">
    <location>
        <begin position="135"/>
        <end position="137"/>
    </location>
    <ligand>
        <name>FAD</name>
        <dbReference type="ChEBI" id="CHEBI:57692"/>
    </ligand>
</feature>
<dbReference type="PANTHER" id="PTHR43014">
    <property type="entry name" value="MERCURIC REDUCTASE"/>
    <property type="match status" value="1"/>
</dbReference>
<dbReference type="SUPFAM" id="SSF51905">
    <property type="entry name" value="FAD/NAD(P)-binding domain"/>
    <property type="match status" value="1"/>
</dbReference>
<dbReference type="GO" id="GO:0050660">
    <property type="term" value="F:flavin adenine dinucleotide binding"/>
    <property type="evidence" value="ECO:0007669"/>
    <property type="project" value="TreeGrafter"/>
</dbReference>
<evidence type="ECO:0000256" key="3">
    <source>
        <dbReference type="ARBA" id="ARBA00022827"/>
    </source>
</evidence>
<keyword evidence="11" id="KW-1185">Reference proteome</keyword>
<feature type="binding site" evidence="6">
    <location>
        <begin position="173"/>
        <end position="180"/>
    </location>
    <ligand>
        <name>NAD(+)</name>
        <dbReference type="ChEBI" id="CHEBI:57540"/>
    </ligand>
</feature>
<dbReference type="Gene3D" id="3.30.390.30">
    <property type="match status" value="1"/>
</dbReference>